<dbReference type="Proteomes" id="UP000837801">
    <property type="component" value="Unassembled WGS sequence"/>
</dbReference>
<protein>
    <recommendedName>
        <fullName evidence="5">Secreted protein</fullName>
    </recommendedName>
</protein>
<dbReference type="EMBL" id="CAKXYY010000007">
    <property type="protein sequence ID" value="CAH2352597.1"/>
    <property type="molecule type" value="Genomic_DNA"/>
</dbReference>
<accession>A0A9P0VYJ0</accession>
<comment type="caution">
    <text evidence="3">The sequence shown here is derived from an EMBL/GenBank/DDBJ whole genome shotgun (WGS) entry which is preliminary data.</text>
</comment>
<evidence type="ECO:0000313" key="3">
    <source>
        <dbReference type="EMBL" id="CAH2352597.1"/>
    </source>
</evidence>
<gene>
    <name evidence="3" type="ORF">CLIB1423_07S03158</name>
</gene>
<keyword evidence="4" id="KW-1185">Reference proteome</keyword>
<organism evidence="3 4">
    <name type="scientific">[Candida] railenensis</name>
    <dbReference type="NCBI Taxonomy" id="45579"/>
    <lineage>
        <taxon>Eukaryota</taxon>
        <taxon>Fungi</taxon>
        <taxon>Dikarya</taxon>
        <taxon>Ascomycota</taxon>
        <taxon>Saccharomycotina</taxon>
        <taxon>Pichiomycetes</taxon>
        <taxon>Debaryomycetaceae</taxon>
        <taxon>Kurtzmaniella</taxon>
    </lineage>
</organism>
<dbReference type="AlphaFoldDB" id="A0A9P0VYJ0"/>
<sequence length="141" mass="15401">MKLHILICTVVVLSYGSTITRPEYEKRSNALDFFKVVKDAAKAKLLEGLSDGSPHENDDSAGQDNSDESNAEEDDEADENGDDSSDEDELEAEIYDNENPMNRYNAGKMSQLRAAQEMGISQFEVDGGRNSTGEASESIDG</sequence>
<evidence type="ECO:0000256" key="2">
    <source>
        <dbReference type="SAM" id="SignalP"/>
    </source>
</evidence>
<reference evidence="3" key="1">
    <citation type="submission" date="2022-03" db="EMBL/GenBank/DDBJ databases">
        <authorList>
            <person name="Legras J.-L."/>
            <person name="Devillers H."/>
            <person name="Grondin C."/>
        </authorList>
    </citation>
    <scope>NUCLEOTIDE SEQUENCE</scope>
    <source>
        <strain evidence="3">CLIB 1423</strain>
    </source>
</reference>
<evidence type="ECO:0000256" key="1">
    <source>
        <dbReference type="SAM" id="MobiDB-lite"/>
    </source>
</evidence>
<evidence type="ECO:0000313" key="4">
    <source>
        <dbReference type="Proteomes" id="UP000837801"/>
    </source>
</evidence>
<feature type="signal peptide" evidence="2">
    <location>
        <begin position="1"/>
        <end position="20"/>
    </location>
</feature>
<feature type="region of interest" description="Disordered" evidence="1">
    <location>
        <begin position="47"/>
        <end position="141"/>
    </location>
</feature>
<proteinExistence type="predicted"/>
<feature type="compositionally biased region" description="Acidic residues" evidence="1">
    <location>
        <begin position="59"/>
        <end position="96"/>
    </location>
</feature>
<evidence type="ECO:0008006" key="5">
    <source>
        <dbReference type="Google" id="ProtNLM"/>
    </source>
</evidence>
<name>A0A9P0VYJ0_9ASCO</name>
<feature type="chain" id="PRO_5040440961" description="Secreted protein" evidence="2">
    <location>
        <begin position="21"/>
        <end position="141"/>
    </location>
</feature>
<keyword evidence="2" id="KW-0732">Signal</keyword>